<dbReference type="STRING" id="1805483.A0A177ECX4"/>
<evidence type="ECO:0000313" key="4">
    <source>
        <dbReference type="EMBL" id="OAG29240.1"/>
    </source>
</evidence>
<evidence type="ECO:0000256" key="1">
    <source>
        <dbReference type="ARBA" id="ARBA00022603"/>
    </source>
</evidence>
<proteinExistence type="predicted"/>
<dbReference type="GO" id="GO:0032259">
    <property type="term" value="P:methylation"/>
    <property type="evidence" value="ECO:0007669"/>
    <property type="project" value="UniProtKB-KW"/>
</dbReference>
<organism evidence="4 5">
    <name type="scientific">Nematocida displodere</name>
    <dbReference type="NCBI Taxonomy" id="1805483"/>
    <lineage>
        <taxon>Eukaryota</taxon>
        <taxon>Fungi</taxon>
        <taxon>Fungi incertae sedis</taxon>
        <taxon>Microsporidia</taxon>
        <taxon>Nematocida</taxon>
    </lineage>
</organism>
<dbReference type="Pfam" id="PF01170">
    <property type="entry name" value="UPF0020"/>
    <property type="match status" value="1"/>
</dbReference>
<gene>
    <name evidence="4" type="ORF">NEDG_01313</name>
</gene>
<dbReference type="InterPro" id="IPR000241">
    <property type="entry name" value="RlmKL-like_Mtase"/>
</dbReference>
<dbReference type="Proteomes" id="UP000185944">
    <property type="component" value="Unassembled WGS sequence"/>
</dbReference>
<sequence>MHATPRTAAQKYLLVTPDAFSMFKAAEMLSLLAMTKEPFTLTDLDGKEIISSNLAPPVLFILQTTATALSFLMDRAMLVSRAILLPCSPKQEDFLGIINNRPNKTYKIETASYKRKLAFADKVELMEELNYALAGKKANLQAPDLIIEIIETETETFHGVHLGEARRKEYLQYDVKKRTFIGTTAMDNEISFIMANLSQIASNSIVLDCYAGTGSILLPCAVLGAFVIGTDINMRQYEGMKKEHRNKKIRTLLRGTDVFSNFAQYNLTSKVLFFGVSDVFKPSVFKPCSVDAIVCDPPYGQRESVSHTPETAKKGGNVYFEQTLPFVLEIFRFGDSCLKPKGRICFFIPHATDYTLPETLPVPGTYTEVHRGTQYLNTIYSRTLFLYARKI</sequence>
<comment type="caution">
    <text evidence="4">The sequence shown here is derived from an EMBL/GenBank/DDBJ whole genome shotgun (WGS) entry which is preliminary data.</text>
</comment>
<dbReference type="VEuPathDB" id="MicrosporidiaDB:NEDG_01313"/>
<protein>
    <submittedName>
        <fullName evidence="4">tRNA (Guanine1-N2)-methyltransferase</fullName>
    </submittedName>
</protein>
<dbReference type="GO" id="GO:0043527">
    <property type="term" value="C:tRNA methyltransferase complex"/>
    <property type="evidence" value="ECO:0007669"/>
    <property type="project" value="UniProtKB-ARBA"/>
</dbReference>
<dbReference type="PIRSF" id="PIRSF017259">
    <property type="entry name" value="tRNA_mtfrase_TRM11"/>
    <property type="match status" value="1"/>
</dbReference>
<reference evidence="4 5" key="1">
    <citation type="submission" date="2016-02" db="EMBL/GenBank/DDBJ databases">
        <title>Discovery of a natural microsporidian pathogen with a broad tissue tropism in Caenorhabditis elegans.</title>
        <authorList>
            <person name="Luallen R.J."/>
            <person name="Reinke A.W."/>
            <person name="Tong L."/>
            <person name="Botts M.R."/>
            <person name="Felix M.-A."/>
            <person name="Troemel E.R."/>
        </authorList>
    </citation>
    <scope>NUCLEOTIDE SEQUENCE [LARGE SCALE GENOMIC DNA]</scope>
    <source>
        <strain evidence="4 5">JUm2807</strain>
    </source>
</reference>
<dbReference type="GO" id="GO:0008168">
    <property type="term" value="F:methyltransferase activity"/>
    <property type="evidence" value="ECO:0007669"/>
    <property type="project" value="UniProtKB-KW"/>
</dbReference>
<dbReference type="PROSITE" id="PS00092">
    <property type="entry name" value="N6_MTASE"/>
    <property type="match status" value="1"/>
</dbReference>
<evidence type="ECO:0000313" key="5">
    <source>
        <dbReference type="Proteomes" id="UP000185944"/>
    </source>
</evidence>
<dbReference type="Gene3D" id="3.40.50.150">
    <property type="entry name" value="Vaccinia Virus protein VP39"/>
    <property type="match status" value="1"/>
</dbReference>
<name>A0A177ECX4_9MICR</name>
<dbReference type="PANTHER" id="PTHR13370:SF3">
    <property type="entry name" value="TRNA (GUANINE(10)-N2)-METHYLTRANSFERASE HOMOLOG"/>
    <property type="match status" value="1"/>
</dbReference>
<keyword evidence="5" id="KW-1185">Reference proteome</keyword>
<dbReference type="SUPFAM" id="SSF53335">
    <property type="entry name" value="S-adenosyl-L-methionine-dependent methyltransferases"/>
    <property type="match status" value="1"/>
</dbReference>
<dbReference type="InterPro" id="IPR002052">
    <property type="entry name" value="DNA_methylase_N6_adenine_CS"/>
</dbReference>
<evidence type="ECO:0000256" key="2">
    <source>
        <dbReference type="ARBA" id="ARBA00022679"/>
    </source>
</evidence>
<dbReference type="AlphaFoldDB" id="A0A177ECX4"/>
<feature type="domain" description="Ribosomal RNA large subunit methyltransferase K/L-like methyltransferase" evidence="3">
    <location>
        <begin position="177"/>
        <end position="302"/>
    </location>
</feature>
<dbReference type="InterPro" id="IPR029063">
    <property type="entry name" value="SAM-dependent_MTases_sf"/>
</dbReference>
<dbReference type="GeneID" id="93647663"/>
<dbReference type="PANTHER" id="PTHR13370">
    <property type="entry name" value="RNA METHYLASE-RELATED"/>
    <property type="match status" value="1"/>
</dbReference>
<dbReference type="OrthoDB" id="333024at2759"/>
<dbReference type="RefSeq" id="XP_067543919.1">
    <property type="nucleotide sequence ID" value="XM_067688731.1"/>
</dbReference>
<dbReference type="GO" id="GO:0005737">
    <property type="term" value="C:cytoplasm"/>
    <property type="evidence" value="ECO:0007669"/>
    <property type="project" value="TreeGrafter"/>
</dbReference>
<evidence type="ECO:0000259" key="3">
    <source>
        <dbReference type="Pfam" id="PF01170"/>
    </source>
</evidence>
<dbReference type="EMBL" id="LTDL01000041">
    <property type="protein sequence ID" value="OAG29240.1"/>
    <property type="molecule type" value="Genomic_DNA"/>
</dbReference>
<keyword evidence="2 4" id="KW-0808">Transferase</keyword>
<dbReference type="CDD" id="cd02440">
    <property type="entry name" value="AdoMet_MTases"/>
    <property type="match status" value="1"/>
</dbReference>
<keyword evidence="1 4" id="KW-0489">Methyltransferase</keyword>
<dbReference type="GO" id="GO:0003676">
    <property type="term" value="F:nucleic acid binding"/>
    <property type="evidence" value="ECO:0007669"/>
    <property type="project" value="InterPro"/>
</dbReference>
<accession>A0A177ECX4</accession>